<reference evidence="2 3" key="1">
    <citation type="submission" date="2016-06" db="EMBL/GenBank/DDBJ databases">
        <authorList>
            <person name="Kjaerup R.B."/>
            <person name="Dalgaard T.S."/>
            <person name="Juul-Madsen H.R."/>
        </authorList>
    </citation>
    <scope>NUCLEOTIDE SEQUENCE [LARGE SCALE GENOMIC DNA]</scope>
    <source>
        <strain evidence="2">3</strain>
    </source>
</reference>
<evidence type="ECO:0000313" key="3">
    <source>
        <dbReference type="Proteomes" id="UP000199169"/>
    </source>
</evidence>
<keyword evidence="3" id="KW-1185">Reference proteome</keyword>
<dbReference type="EMBL" id="FLQX01000156">
    <property type="protein sequence ID" value="SBT09745.1"/>
    <property type="molecule type" value="Genomic_DNA"/>
</dbReference>
<protein>
    <submittedName>
        <fullName evidence="2">Uncharacterized protein</fullName>
    </submittedName>
</protein>
<dbReference type="STRING" id="1860102.ACCAA_760035"/>
<sequence>MPLWRESHFVQQLPTLQAWTGRLYHESRANDSRISPLPRAGEGSGGETGNSRSMLRAH</sequence>
<dbReference type="AlphaFoldDB" id="A0A1A8XXQ4"/>
<name>A0A1A8XXQ4_9PROT</name>
<feature type="region of interest" description="Disordered" evidence="1">
    <location>
        <begin position="27"/>
        <end position="58"/>
    </location>
</feature>
<evidence type="ECO:0000313" key="2">
    <source>
        <dbReference type="EMBL" id="SBT09745.1"/>
    </source>
</evidence>
<organism evidence="2 3">
    <name type="scientific">Candidatus Accumulibacter aalborgensis</name>
    <dbReference type="NCBI Taxonomy" id="1860102"/>
    <lineage>
        <taxon>Bacteria</taxon>
        <taxon>Pseudomonadati</taxon>
        <taxon>Pseudomonadota</taxon>
        <taxon>Betaproteobacteria</taxon>
        <taxon>Candidatus Accumulibacter</taxon>
    </lineage>
</organism>
<proteinExistence type="predicted"/>
<accession>A0A1A8XXQ4</accession>
<evidence type="ECO:0000256" key="1">
    <source>
        <dbReference type="SAM" id="MobiDB-lite"/>
    </source>
</evidence>
<feature type="compositionally biased region" description="Polar residues" evidence="1">
    <location>
        <begin position="49"/>
        <end position="58"/>
    </location>
</feature>
<gene>
    <name evidence="2" type="ORF">ACCAA_760035</name>
</gene>
<dbReference type="Proteomes" id="UP000199169">
    <property type="component" value="Unassembled WGS sequence"/>
</dbReference>